<proteinExistence type="predicted"/>
<evidence type="ECO:0000313" key="2">
    <source>
        <dbReference type="EMBL" id="QBZ65589.1"/>
    </source>
</evidence>
<dbReference type="Pfam" id="PF06985">
    <property type="entry name" value="HET"/>
    <property type="match status" value="1"/>
</dbReference>
<dbReference type="EMBL" id="CP034210">
    <property type="protein sequence ID" value="QBZ65589.1"/>
    <property type="molecule type" value="Genomic_DNA"/>
</dbReference>
<dbReference type="AlphaFoldDB" id="A0A4P7NTA5"/>
<dbReference type="Proteomes" id="UP000294847">
    <property type="component" value="Chromosome 7"/>
</dbReference>
<organism evidence="2 3">
    <name type="scientific">Pyricularia oryzae</name>
    <name type="common">Rice blast fungus</name>
    <name type="synonym">Magnaporthe oryzae</name>
    <dbReference type="NCBI Taxonomy" id="318829"/>
    <lineage>
        <taxon>Eukaryota</taxon>
        <taxon>Fungi</taxon>
        <taxon>Dikarya</taxon>
        <taxon>Ascomycota</taxon>
        <taxon>Pezizomycotina</taxon>
        <taxon>Sordariomycetes</taxon>
        <taxon>Sordariomycetidae</taxon>
        <taxon>Magnaporthales</taxon>
        <taxon>Pyriculariaceae</taxon>
        <taxon>Pyricularia</taxon>
    </lineage>
</organism>
<reference evidence="2 3" key="1">
    <citation type="journal article" date="2019" name="Mol. Biol. Evol.">
        <title>Blast fungal genomes show frequent chromosomal changes, gene gains and losses, and effector gene turnover.</title>
        <authorList>
            <person name="Gomez Luciano L.B."/>
            <person name="Jason Tsai I."/>
            <person name="Chuma I."/>
            <person name="Tosa Y."/>
            <person name="Chen Y.H."/>
            <person name="Li J.Y."/>
            <person name="Li M.Y."/>
            <person name="Jade Lu M.Y."/>
            <person name="Nakayashiki H."/>
            <person name="Li W.H."/>
        </authorList>
    </citation>
    <scope>NUCLEOTIDE SEQUENCE [LARGE SCALE GENOMIC DNA]</scope>
    <source>
        <strain evidence="2">MZ5-1-6</strain>
    </source>
</reference>
<accession>A0A4P7NTA5</accession>
<evidence type="ECO:0000313" key="3">
    <source>
        <dbReference type="Proteomes" id="UP000294847"/>
    </source>
</evidence>
<feature type="domain" description="Heterokaryon incompatibility" evidence="1">
    <location>
        <begin position="230"/>
        <end position="401"/>
    </location>
</feature>
<dbReference type="InterPro" id="IPR010730">
    <property type="entry name" value="HET"/>
</dbReference>
<gene>
    <name evidence="2" type="ORF">PoMZ_12551</name>
</gene>
<protein>
    <recommendedName>
        <fullName evidence="1">Heterokaryon incompatibility domain-containing protein</fullName>
    </recommendedName>
</protein>
<evidence type="ECO:0000259" key="1">
    <source>
        <dbReference type="Pfam" id="PF06985"/>
    </source>
</evidence>
<dbReference type="PANTHER" id="PTHR33112:SF15">
    <property type="entry name" value="HETEROKARYON INCOMPATIBILITY DOMAIN-CONTAINING PROTEIN"/>
    <property type="match status" value="1"/>
</dbReference>
<dbReference type="PANTHER" id="PTHR33112">
    <property type="entry name" value="DOMAIN PROTEIN, PUTATIVE-RELATED"/>
    <property type="match status" value="1"/>
</dbReference>
<sequence length="759" mass="84969">MYCNVCISTLRDRRWGLDESYTGATLAHHQTYSSLKSSAAFCAICNTLWEKVSRLPTGLGAMVEDWIAKGDNEPPPKVLPDFALTVRKGRWYYATTLSLVKNEDAAAARVSHARFCIEVRFLVPPTAAHLEELSTWGDYRCKFDLVNFDDSPTNLSQFDDNTFAASPRSIATSWIKECASSHPLCLQAGAVGTRWLPTRLIDVVQQGEIDSVRLVTTASEPALLGSFARYATLSHCWGTSSFLTLTKSRFSALSRGIPLGNLPRTFQEAIIVCRHLEVPYIWIDSLCIVQDDMEDWLSESMKMKSVYANGFINIAASASKDSSQGLFRQRDPSRSTAQHPLDIDFQGIRDVDVKETRKDKERPVSTKGGKRLHRCILVSRDEWLSNVEQSTLAMRGWVLQEQLLSPRILIFGTRQIYWQCFQRLSSEEGTPMIRGRWDMDIKKAFGRELKGHDSGGQQEETRRLVALWAKIVQVYCRTQLTKPTDCLVALSGLAKAFLQKLPQDEYLAGMWQSNLLQDLVWQCSVSKVDYSAAVDSSSTSPSLGQIEYCAPTFCWASVPLPSAIKFIDTEEGLPRAFYFTVLDLELKHKTSDTTGLVSSGHLDIQAKLLRVRLYSNATPAVSKLGPGPVPVKIDFGPDDTDPTDRSDECLLVSFDRAFELPSEACRVFHLFVAKVDEYMRNPIAKFVVWRAACMLLEVGDVESGIYRRIGMATVSKFVNESRSGDLQDPADWISDTRGLPGAPIPNRGRSGEQYILRII</sequence>
<name>A0A4P7NTA5_PYROR</name>